<gene>
    <name evidence="1" type="ORF">WA026_015542</name>
</gene>
<evidence type="ECO:0000313" key="2">
    <source>
        <dbReference type="Proteomes" id="UP001431783"/>
    </source>
</evidence>
<protein>
    <submittedName>
        <fullName evidence="1">Uncharacterized protein</fullName>
    </submittedName>
</protein>
<accession>A0AAW1VDD9</accession>
<dbReference type="AlphaFoldDB" id="A0AAW1VDD9"/>
<evidence type="ECO:0000313" key="1">
    <source>
        <dbReference type="EMBL" id="KAK9891583.1"/>
    </source>
</evidence>
<sequence>MPTPRHAARASTDTTQMMSTIGLAEAGISAWEPSPQGGVLEKIAKKDPPMHISKELYRVLIIWGLDKGHGCGRHVSPPPGKG</sequence>
<keyword evidence="2" id="KW-1185">Reference proteome</keyword>
<dbReference type="Proteomes" id="UP001431783">
    <property type="component" value="Unassembled WGS sequence"/>
</dbReference>
<proteinExistence type="predicted"/>
<reference evidence="1 2" key="1">
    <citation type="submission" date="2023-03" db="EMBL/GenBank/DDBJ databases">
        <title>Genome insight into feeding habits of ladybird beetles.</title>
        <authorList>
            <person name="Li H.-S."/>
            <person name="Huang Y.-H."/>
            <person name="Pang H."/>
        </authorList>
    </citation>
    <scope>NUCLEOTIDE SEQUENCE [LARGE SCALE GENOMIC DNA]</scope>
    <source>
        <strain evidence="1">SYSU_2023b</strain>
        <tissue evidence="1">Whole body</tissue>
    </source>
</reference>
<dbReference type="EMBL" id="JARQZJ010000129">
    <property type="protein sequence ID" value="KAK9891583.1"/>
    <property type="molecule type" value="Genomic_DNA"/>
</dbReference>
<comment type="caution">
    <text evidence="1">The sequence shown here is derived from an EMBL/GenBank/DDBJ whole genome shotgun (WGS) entry which is preliminary data.</text>
</comment>
<organism evidence="1 2">
    <name type="scientific">Henosepilachna vigintioctopunctata</name>
    <dbReference type="NCBI Taxonomy" id="420089"/>
    <lineage>
        <taxon>Eukaryota</taxon>
        <taxon>Metazoa</taxon>
        <taxon>Ecdysozoa</taxon>
        <taxon>Arthropoda</taxon>
        <taxon>Hexapoda</taxon>
        <taxon>Insecta</taxon>
        <taxon>Pterygota</taxon>
        <taxon>Neoptera</taxon>
        <taxon>Endopterygota</taxon>
        <taxon>Coleoptera</taxon>
        <taxon>Polyphaga</taxon>
        <taxon>Cucujiformia</taxon>
        <taxon>Coccinelloidea</taxon>
        <taxon>Coccinellidae</taxon>
        <taxon>Epilachninae</taxon>
        <taxon>Epilachnini</taxon>
        <taxon>Henosepilachna</taxon>
    </lineage>
</organism>
<name>A0AAW1VDD9_9CUCU</name>